<dbReference type="SUPFAM" id="SSF52540">
    <property type="entry name" value="P-loop containing nucleoside triphosphate hydrolases"/>
    <property type="match status" value="1"/>
</dbReference>
<dbReference type="PANTHER" id="PTHR30258:SF3">
    <property type="entry name" value="SLL1921 PROTEIN"/>
    <property type="match status" value="1"/>
</dbReference>
<accession>A0A1F4XSW8</accession>
<comment type="caution">
    <text evidence="6">The sequence shown here is derived from an EMBL/GenBank/DDBJ whole genome shotgun (WGS) entry which is preliminary data.</text>
</comment>
<evidence type="ECO:0000259" key="5">
    <source>
        <dbReference type="SMART" id="SM00382"/>
    </source>
</evidence>
<dbReference type="PANTHER" id="PTHR30258">
    <property type="entry name" value="TYPE II SECRETION SYSTEM PROTEIN GSPE-RELATED"/>
    <property type="match status" value="1"/>
</dbReference>
<sequence length="624" mass="68190">MDLLKLLSDKGVVERAAIPSIESELKKPGSTLEGVLQKSGIDLKDILAAKGEYYGLPTREVGESNVPFDILRFIPEESARHYQLAPLGVVDGVLEIGVTDPDNLEARDALTFISAKVGMPYKLFLITNTDLELLLNQYKGLSGEVGKALTELDTEIAIESQKSDKEGGKHQIRLEEGEITETRAEAITEDAPVTKIVATILRHAAEQRASDIHIEALAVQSRVRFRVDGILQTNITLPPKVHSAVVARIKVLSNMRLDERRKPQDGRFSARVSGSKVDFRVSTFPTYYGEKVVMRILGASAQALKLEDLGLSARNLEMIRSAIKKPYGLVLISGPTGSGKSTTLYALLNEVDREKNNVLSLEDPVEYTIPGVSQSQVRPEIGYTFANGLRTTLRQDPNIIMVGEIRDSETANLAVQAALTGHLVLSTIHTNNAVGIVPRLLDMGVEPYLIPPVLILGMAQRLVRTLCPGGGKKTNVDESTAEMFEKEFADLPAEHRKAIPPLKEVYRIDPTPDCPSGTRGRVAAFEMFSMTPELERAILANKPEDEIVAVVRKSGMLTMKEDAIIKSASGMIPFEEVNTLGGQFELEESPSVPDAPVVPTTLAETGEEQKTPQPPQETEHEISV</sequence>
<dbReference type="InterPro" id="IPR027417">
    <property type="entry name" value="P-loop_NTPase"/>
</dbReference>
<keyword evidence="2" id="KW-0547">Nucleotide-binding</keyword>
<dbReference type="Gene3D" id="3.30.450.90">
    <property type="match status" value="1"/>
</dbReference>
<dbReference type="InterPro" id="IPR037257">
    <property type="entry name" value="T2SS_E_N_sf"/>
</dbReference>
<evidence type="ECO:0000313" key="6">
    <source>
        <dbReference type="EMBL" id="OGC84133.1"/>
    </source>
</evidence>
<name>A0A1F4XSW8_9BACT</name>
<dbReference type="Pfam" id="PF05157">
    <property type="entry name" value="MshEN"/>
    <property type="match status" value="1"/>
</dbReference>
<evidence type="ECO:0000256" key="4">
    <source>
        <dbReference type="SAM" id="MobiDB-lite"/>
    </source>
</evidence>
<dbReference type="Gene3D" id="3.30.300.160">
    <property type="entry name" value="Type II secretion system, protein E, N-terminal domain"/>
    <property type="match status" value="1"/>
</dbReference>
<dbReference type="GO" id="GO:0005886">
    <property type="term" value="C:plasma membrane"/>
    <property type="evidence" value="ECO:0007669"/>
    <property type="project" value="TreeGrafter"/>
</dbReference>
<feature type="domain" description="AAA+ ATPase" evidence="5">
    <location>
        <begin position="326"/>
        <end position="447"/>
    </location>
</feature>
<feature type="region of interest" description="Disordered" evidence="4">
    <location>
        <begin position="586"/>
        <end position="624"/>
    </location>
</feature>
<dbReference type="CDD" id="cd01129">
    <property type="entry name" value="PulE-GspE-like"/>
    <property type="match status" value="1"/>
</dbReference>
<evidence type="ECO:0000256" key="1">
    <source>
        <dbReference type="ARBA" id="ARBA00006611"/>
    </source>
</evidence>
<organism evidence="6 7">
    <name type="scientific">Candidatus Adlerbacteria bacterium RIFCSPHIGHO2_02_FULL_52_17</name>
    <dbReference type="NCBI Taxonomy" id="1797240"/>
    <lineage>
        <taxon>Bacteria</taxon>
        <taxon>Candidatus Adleribacteriota</taxon>
    </lineage>
</organism>
<keyword evidence="3" id="KW-0067">ATP-binding</keyword>
<gene>
    <name evidence="6" type="ORF">A3D68_02305</name>
</gene>
<dbReference type="Gene3D" id="3.40.50.300">
    <property type="entry name" value="P-loop containing nucleotide triphosphate hydrolases"/>
    <property type="match status" value="1"/>
</dbReference>
<dbReference type="InterPro" id="IPR001482">
    <property type="entry name" value="T2SS/T4SS_dom"/>
</dbReference>
<evidence type="ECO:0000256" key="3">
    <source>
        <dbReference type="ARBA" id="ARBA00022840"/>
    </source>
</evidence>
<comment type="similarity">
    <text evidence="1">Belongs to the GSP E family.</text>
</comment>
<dbReference type="SMART" id="SM00382">
    <property type="entry name" value="AAA"/>
    <property type="match status" value="1"/>
</dbReference>
<reference evidence="6 7" key="1">
    <citation type="journal article" date="2016" name="Nat. Commun.">
        <title>Thousands of microbial genomes shed light on interconnected biogeochemical processes in an aquifer system.</title>
        <authorList>
            <person name="Anantharaman K."/>
            <person name="Brown C.T."/>
            <person name="Hug L.A."/>
            <person name="Sharon I."/>
            <person name="Castelle C.J."/>
            <person name="Probst A.J."/>
            <person name="Thomas B.C."/>
            <person name="Singh A."/>
            <person name="Wilkins M.J."/>
            <person name="Karaoz U."/>
            <person name="Brodie E.L."/>
            <person name="Williams K.H."/>
            <person name="Hubbard S.S."/>
            <person name="Banfield J.F."/>
        </authorList>
    </citation>
    <scope>NUCLEOTIDE SEQUENCE [LARGE SCALE GENOMIC DNA]</scope>
</reference>
<evidence type="ECO:0000256" key="2">
    <source>
        <dbReference type="ARBA" id="ARBA00022741"/>
    </source>
</evidence>
<dbReference type="InterPro" id="IPR003593">
    <property type="entry name" value="AAA+_ATPase"/>
</dbReference>
<dbReference type="SUPFAM" id="SSF160246">
    <property type="entry name" value="EspE N-terminal domain-like"/>
    <property type="match status" value="1"/>
</dbReference>
<dbReference type="InterPro" id="IPR007831">
    <property type="entry name" value="T2SS_GspE_N"/>
</dbReference>
<dbReference type="GO" id="GO:0005524">
    <property type="term" value="F:ATP binding"/>
    <property type="evidence" value="ECO:0007669"/>
    <property type="project" value="UniProtKB-KW"/>
</dbReference>
<dbReference type="Pfam" id="PF00437">
    <property type="entry name" value="T2SSE"/>
    <property type="match status" value="1"/>
</dbReference>
<evidence type="ECO:0000313" key="7">
    <source>
        <dbReference type="Proteomes" id="UP000177564"/>
    </source>
</evidence>
<dbReference type="AlphaFoldDB" id="A0A1F4XSW8"/>
<dbReference type="STRING" id="1797240.A3D68_02305"/>
<dbReference type="Proteomes" id="UP000177564">
    <property type="component" value="Unassembled WGS sequence"/>
</dbReference>
<dbReference type="EMBL" id="MEWU01000001">
    <property type="protein sequence ID" value="OGC84133.1"/>
    <property type="molecule type" value="Genomic_DNA"/>
</dbReference>
<protein>
    <recommendedName>
        <fullName evidence="5">AAA+ ATPase domain-containing protein</fullName>
    </recommendedName>
</protein>
<dbReference type="GO" id="GO:0016887">
    <property type="term" value="F:ATP hydrolysis activity"/>
    <property type="evidence" value="ECO:0007669"/>
    <property type="project" value="TreeGrafter"/>
</dbReference>
<proteinExistence type="inferred from homology"/>